<evidence type="ECO:0000313" key="1">
    <source>
        <dbReference type="EMBL" id="MBX68598.1"/>
    </source>
</evidence>
<dbReference type="EMBL" id="GGEC01088114">
    <property type="protein sequence ID" value="MBX68598.1"/>
    <property type="molecule type" value="Transcribed_RNA"/>
</dbReference>
<reference evidence="1" key="1">
    <citation type="submission" date="2018-02" db="EMBL/GenBank/DDBJ databases">
        <title>Rhizophora mucronata_Transcriptome.</title>
        <authorList>
            <person name="Meera S.P."/>
            <person name="Sreeshan A."/>
            <person name="Augustine A."/>
        </authorList>
    </citation>
    <scope>NUCLEOTIDE SEQUENCE</scope>
    <source>
        <tissue evidence="1">Leaf</tissue>
    </source>
</reference>
<sequence>MSSFNSLIFQCSLNRFGPLSFKQNSNLAIINLLIYMRHGLSKEEKRITKLIDINSPTSIS</sequence>
<proteinExistence type="predicted"/>
<dbReference type="AlphaFoldDB" id="A0A2P2QNQ8"/>
<organism evidence="1">
    <name type="scientific">Rhizophora mucronata</name>
    <name type="common">Asiatic mangrove</name>
    <dbReference type="NCBI Taxonomy" id="61149"/>
    <lineage>
        <taxon>Eukaryota</taxon>
        <taxon>Viridiplantae</taxon>
        <taxon>Streptophyta</taxon>
        <taxon>Embryophyta</taxon>
        <taxon>Tracheophyta</taxon>
        <taxon>Spermatophyta</taxon>
        <taxon>Magnoliopsida</taxon>
        <taxon>eudicotyledons</taxon>
        <taxon>Gunneridae</taxon>
        <taxon>Pentapetalae</taxon>
        <taxon>rosids</taxon>
        <taxon>fabids</taxon>
        <taxon>Malpighiales</taxon>
        <taxon>Rhizophoraceae</taxon>
        <taxon>Rhizophora</taxon>
    </lineage>
</organism>
<accession>A0A2P2QNQ8</accession>
<name>A0A2P2QNQ8_RHIMU</name>
<protein>
    <submittedName>
        <fullName evidence="1">Uncharacterized protein</fullName>
    </submittedName>
</protein>